<evidence type="ECO:0000313" key="1">
    <source>
        <dbReference type="EMBL" id="CAH3123241.1"/>
    </source>
</evidence>
<accession>A0AAU9WRZ8</accession>
<proteinExistence type="predicted"/>
<keyword evidence="2" id="KW-1185">Reference proteome</keyword>
<protein>
    <submittedName>
        <fullName evidence="1">Uncharacterized protein</fullName>
    </submittedName>
</protein>
<dbReference type="AlphaFoldDB" id="A0AAU9WRZ8"/>
<sequence length="270" mass="30011">MSDDGCTDKGCAPEGFKVLYVSKKNLTIERSEENGPINHVQISCEVNRDSSTASDSYEIKFTVKCVRAVEGRDLNFTRILQEMVSCERVSTVNWILNESKFACCDSCQCPTNHCERGSDGHSDEVSLDFRRRLRFTGGVIILTYIQGNDDRREINVTYDIEEDSGAKRSVGPRTIRILVENARHFSSFVVTNTATLVMSTSPKSLSRSCVSSISSTIVYPEHVKHKPTSGALATNTPVLPMLTVITVIISALIRDDKKVHHEGCQNEVNE</sequence>
<name>A0AAU9WRZ8_9CNID</name>
<evidence type="ECO:0000313" key="2">
    <source>
        <dbReference type="Proteomes" id="UP001159428"/>
    </source>
</evidence>
<dbReference type="EMBL" id="CALNXJ010000019">
    <property type="protein sequence ID" value="CAH3123241.1"/>
    <property type="molecule type" value="Genomic_DNA"/>
</dbReference>
<reference evidence="1 2" key="1">
    <citation type="submission" date="2022-05" db="EMBL/GenBank/DDBJ databases">
        <authorList>
            <consortium name="Genoscope - CEA"/>
            <person name="William W."/>
        </authorList>
    </citation>
    <scope>NUCLEOTIDE SEQUENCE [LARGE SCALE GENOMIC DNA]</scope>
</reference>
<dbReference type="Proteomes" id="UP001159428">
    <property type="component" value="Unassembled WGS sequence"/>
</dbReference>
<gene>
    <name evidence="1" type="ORF">PMEA_00009540</name>
</gene>
<comment type="caution">
    <text evidence="1">The sequence shown here is derived from an EMBL/GenBank/DDBJ whole genome shotgun (WGS) entry which is preliminary data.</text>
</comment>
<organism evidence="1 2">
    <name type="scientific">Pocillopora meandrina</name>
    <dbReference type="NCBI Taxonomy" id="46732"/>
    <lineage>
        <taxon>Eukaryota</taxon>
        <taxon>Metazoa</taxon>
        <taxon>Cnidaria</taxon>
        <taxon>Anthozoa</taxon>
        <taxon>Hexacorallia</taxon>
        <taxon>Scleractinia</taxon>
        <taxon>Astrocoeniina</taxon>
        <taxon>Pocilloporidae</taxon>
        <taxon>Pocillopora</taxon>
    </lineage>
</organism>